<feature type="domain" description="T6SS Phospholipase effector Tle1-like catalytic" evidence="1">
    <location>
        <begin position="3"/>
        <end position="285"/>
    </location>
</feature>
<dbReference type="AlphaFoldDB" id="C4R0S6"/>
<dbReference type="InterPro" id="IPR018712">
    <property type="entry name" value="Tle1-like_cat"/>
</dbReference>
<dbReference type="Pfam" id="PF09994">
    <property type="entry name" value="T6SS_Tle1-like_cat"/>
    <property type="match status" value="1"/>
</dbReference>
<organism evidence="2 3">
    <name type="scientific">Komagataella phaffii (strain GS115 / ATCC 20864)</name>
    <name type="common">Yeast</name>
    <name type="synonym">Pichia pastoris</name>
    <dbReference type="NCBI Taxonomy" id="644223"/>
    <lineage>
        <taxon>Eukaryota</taxon>
        <taxon>Fungi</taxon>
        <taxon>Dikarya</taxon>
        <taxon>Ascomycota</taxon>
        <taxon>Saccharomycotina</taxon>
        <taxon>Pichiomycetes</taxon>
        <taxon>Pichiales</taxon>
        <taxon>Pichiaceae</taxon>
        <taxon>Komagataella</taxon>
    </lineage>
</organism>
<evidence type="ECO:0000259" key="1">
    <source>
        <dbReference type="Pfam" id="PF09994"/>
    </source>
</evidence>
<dbReference type="EMBL" id="FN392320">
    <property type="protein sequence ID" value="CAY69100.1"/>
    <property type="molecule type" value="Genomic_DNA"/>
</dbReference>
<dbReference type="InterPro" id="IPR029058">
    <property type="entry name" value="AB_hydrolase_fold"/>
</dbReference>
<keyword evidence="3" id="KW-1185">Reference proteome</keyword>
<dbReference type="PANTHER" id="PTHR33840:SF2">
    <property type="entry name" value="TLE1 PHOSPHOLIPASE DOMAIN-CONTAINING PROTEIN"/>
    <property type="match status" value="1"/>
</dbReference>
<dbReference type="OrthoDB" id="3162439at2759"/>
<gene>
    <name evidence="2" type="ordered locus">PAS_chr2-1_0470</name>
</gene>
<evidence type="ECO:0000313" key="2">
    <source>
        <dbReference type="EMBL" id="CAY69100.1"/>
    </source>
</evidence>
<dbReference type="STRING" id="644223.C4R0S6"/>
<sequence length="520" mass="60032">MPKTIILCVDGTKNQFQTQPFTNVMKFYRMLYKEDPSTQLCYYQPGIGSVEAEFMDLQGYVRKIPVTINAEIDSMVAHRMDQHIVAAYKFLVQYYSQGDKIFLFGFSRGAFTVRILAGMIEKVGLLSVGSTHMALTAWSIYRNWETCGQPKAPKDLANSLAVEFKRTFSRNTVNIEFMGLWDSVNSVGVIRDRMFPFSSKADHIKHIRHAISIDERRTKFKQNLFCPIPSDFAFTETADELPDSPQIDLQEIWFPGSHSDVGGGWLSDDQGHCLSNIPLRWMIAQALKYGVLFSSGSVSEFDLTYPTMDSLFSYHHDPLQLIPKRYSHNLPSPHHSSSTATSLLYDILEKDFAAMASSLTRFQFQRKLRQIFPNTLLLDEVPPPPVYRFDNRGEDSIIRCLKWWLLELLPIGVYQNDPETNRWVRSYRPNLGKRRVLPRYARFHWSLFWRLYHIEDYNPSNLTDMASTLFEILKQNSTNETGTHVNQINEFGELVPNTQINWKQFPNDLQLQLSATSIVI</sequence>
<name>C4R0S6_KOMPG</name>
<protein>
    <recommendedName>
        <fullName evidence="1">T6SS Phospholipase effector Tle1-like catalytic domain-containing protein</fullName>
    </recommendedName>
</protein>
<reference evidence="2 3" key="1">
    <citation type="journal article" date="2009" name="Nat. Biotechnol.">
        <title>Genome sequence of the recombinant protein production host Pichia pastoris.</title>
        <authorList>
            <person name="De Schutter K."/>
            <person name="Lin Y.C."/>
            <person name="Tiels P."/>
            <person name="Van Hecke A."/>
            <person name="Glinka S."/>
            <person name="Weber-Lehmann J."/>
            <person name="Rouze P."/>
            <person name="Van de Peer Y."/>
            <person name="Callewaert N."/>
        </authorList>
    </citation>
    <scope>NUCLEOTIDE SEQUENCE [LARGE SCALE GENOMIC DNA]</scope>
    <source>
        <strain evidence="3">GS115 / ATCC 20864</strain>
    </source>
</reference>
<accession>C4R0S6</accession>
<dbReference type="Proteomes" id="UP000000314">
    <property type="component" value="Chromosome 2"/>
</dbReference>
<dbReference type="FunCoup" id="C4R0S6">
    <property type="interactions" value="28"/>
</dbReference>
<dbReference type="KEGG" id="ppa:PAS_chr2-1_0470"/>
<dbReference type="eggNOG" id="ENOG502QPR9">
    <property type="taxonomic scope" value="Eukaryota"/>
</dbReference>
<proteinExistence type="predicted"/>
<evidence type="ECO:0000313" key="3">
    <source>
        <dbReference type="Proteomes" id="UP000000314"/>
    </source>
</evidence>
<dbReference type="RefSeq" id="XP_002491380.1">
    <property type="nucleotide sequence ID" value="XM_002491335.1"/>
</dbReference>
<dbReference type="InParanoid" id="C4R0S6"/>
<dbReference type="SUPFAM" id="SSF53474">
    <property type="entry name" value="alpha/beta-Hydrolases"/>
    <property type="match status" value="1"/>
</dbReference>
<dbReference type="GeneID" id="8198116"/>
<dbReference type="HOGENOM" id="CLU_005049_0_3_1"/>
<dbReference type="OMA" id="FENAWMQ"/>
<dbReference type="PANTHER" id="PTHR33840">
    <property type="match status" value="1"/>
</dbReference>